<keyword evidence="8 14" id="KW-0227">DNA damage</keyword>
<evidence type="ECO:0000256" key="4">
    <source>
        <dbReference type="ARBA" id="ARBA00012045"/>
    </source>
</evidence>
<name>A0A1G5QT56_9GAMM</name>
<dbReference type="AlphaFoldDB" id="A0A1G5QT56"/>
<dbReference type="Pfam" id="PF00730">
    <property type="entry name" value="HhH-GPD"/>
    <property type="match status" value="1"/>
</dbReference>
<reference evidence="16 17" key="1">
    <citation type="submission" date="2016-10" db="EMBL/GenBank/DDBJ databases">
        <authorList>
            <person name="de Groot N.N."/>
        </authorList>
    </citation>
    <scope>NUCLEOTIDE SEQUENCE [LARGE SCALE GENOMIC DNA]</scope>
    <source>
        <strain evidence="16 17">HLD2</strain>
    </source>
</reference>
<dbReference type="InterPro" id="IPR003265">
    <property type="entry name" value="HhH-GPD_domain"/>
</dbReference>
<protein>
    <recommendedName>
        <fullName evidence="5 14">Adenine DNA glycosylase</fullName>
        <ecNumber evidence="4 14">3.2.2.31</ecNumber>
    </recommendedName>
</protein>
<dbReference type="Pfam" id="PF14815">
    <property type="entry name" value="NUDIX_4"/>
    <property type="match status" value="1"/>
</dbReference>
<evidence type="ECO:0000256" key="10">
    <source>
        <dbReference type="ARBA" id="ARBA00023004"/>
    </source>
</evidence>
<dbReference type="NCBIfam" id="TIGR01084">
    <property type="entry name" value="mutY"/>
    <property type="match status" value="1"/>
</dbReference>
<evidence type="ECO:0000256" key="7">
    <source>
        <dbReference type="ARBA" id="ARBA00022723"/>
    </source>
</evidence>
<evidence type="ECO:0000259" key="15">
    <source>
        <dbReference type="SMART" id="SM00478"/>
    </source>
</evidence>
<dbReference type="SUPFAM" id="SSF48150">
    <property type="entry name" value="DNA-glycosylase"/>
    <property type="match status" value="1"/>
</dbReference>
<dbReference type="GO" id="GO:0051539">
    <property type="term" value="F:4 iron, 4 sulfur cluster binding"/>
    <property type="evidence" value="ECO:0007669"/>
    <property type="project" value="UniProtKB-UniRule"/>
</dbReference>
<evidence type="ECO:0000313" key="17">
    <source>
        <dbReference type="Proteomes" id="UP000199648"/>
    </source>
</evidence>
<dbReference type="Gene3D" id="1.10.340.30">
    <property type="entry name" value="Hypothetical protein, domain 2"/>
    <property type="match status" value="1"/>
</dbReference>
<evidence type="ECO:0000256" key="1">
    <source>
        <dbReference type="ARBA" id="ARBA00000843"/>
    </source>
</evidence>
<evidence type="ECO:0000256" key="5">
    <source>
        <dbReference type="ARBA" id="ARBA00022023"/>
    </source>
</evidence>
<dbReference type="EMBL" id="FMWD01000009">
    <property type="protein sequence ID" value="SCZ64856.1"/>
    <property type="molecule type" value="Genomic_DNA"/>
</dbReference>
<keyword evidence="13 14" id="KW-0326">Glycosidase</keyword>
<evidence type="ECO:0000256" key="8">
    <source>
        <dbReference type="ARBA" id="ARBA00022763"/>
    </source>
</evidence>
<keyword evidence="11" id="KW-0411">Iron-sulfur</keyword>
<keyword evidence="10 14" id="KW-0408">Iron</keyword>
<dbReference type="InterPro" id="IPR004036">
    <property type="entry name" value="Endonuclease-III-like_CS2"/>
</dbReference>
<dbReference type="InterPro" id="IPR011257">
    <property type="entry name" value="DNA_glycosylase"/>
</dbReference>
<evidence type="ECO:0000313" key="16">
    <source>
        <dbReference type="EMBL" id="SCZ64856.1"/>
    </source>
</evidence>
<evidence type="ECO:0000256" key="14">
    <source>
        <dbReference type="RuleBase" id="RU365096"/>
    </source>
</evidence>
<dbReference type="GO" id="GO:0032357">
    <property type="term" value="F:oxidized purine DNA binding"/>
    <property type="evidence" value="ECO:0007669"/>
    <property type="project" value="TreeGrafter"/>
</dbReference>
<feature type="domain" description="HhH-GPD" evidence="15">
    <location>
        <begin position="37"/>
        <end position="188"/>
    </location>
</feature>
<sequence>MDSFARRLLAWFDQYGRTDLPWQRERTPYRVWVSEIMLQQTQVATVIPYFERFTERFPTLAQLAEAEPDEVLALWSGLGYYSRARNLHEAARQVARGWQGELPGHIDDLMMLPGIGRSTAGAILAQSLGQRQPILDGNAKRVLARYHAVDGWPGRTAVQRQLWEWAETHTPHSRIADYTQAIMDLGATLCTRGRPDCEACPLGSDCQARQAGTQARYPAPKPRKTLPLRETTMLIAQDANGRLLLWRRPPTGIWGGLWSLPEHDPDESLLDWCRESLGLEASEPTVGPEITHTFSHFRLTISTVLCRAKTATEVKDRGDFSWDLPEELFQRGLPAPVRRLLEAVTEPVDS</sequence>
<dbReference type="InterPro" id="IPR029119">
    <property type="entry name" value="MutY_C"/>
</dbReference>
<dbReference type="InterPro" id="IPR023170">
    <property type="entry name" value="HhH_base_excis_C"/>
</dbReference>
<evidence type="ECO:0000256" key="9">
    <source>
        <dbReference type="ARBA" id="ARBA00022801"/>
    </source>
</evidence>
<keyword evidence="7" id="KW-0479">Metal-binding</keyword>
<dbReference type="STRING" id="415747.SAMN03097708_02719"/>
<dbReference type="Gene3D" id="1.10.1670.10">
    <property type="entry name" value="Helix-hairpin-Helix base-excision DNA repair enzymes (C-terminal)"/>
    <property type="match status" value="1"/>
</dbReference>
<dbReference type="RefSeq" id="WP_092998248.1">
    <property type="nucleotide sequence ID" value="NZ_FMWD01000009.1"/>
</dbReference>
<dbReference type="InterPro" id="IPR005760">
    <property type="entry name" value="A/G_AdeGlyc_MutY"/>
</dbReference>
<dbReference type="GO" id="GO:0006298">
    <property type="term" value="P:mismatch repair"/>
    <property type="evidence" value="ECO:0007669"/>
    <property type="project" value="TreeGrafter"/>
</dbReference>
<keyword evidence="9" id="KW-0378">Hydrolase</keyword>
<evidence type="ECO:0000256" key="2">
    <source>
        <dbReference type="ARBA" id="ARBA00002933"/>
    </source>
</evidence>
<comment type="cofactor">
    <cofactor evidence="14">
        <name>[4Fe-4S] cluster</name>
        <dbReference type="ChEBI" id="CHEBI:49883"/>
    </cofactor>
    <text evidence="14">Binds 1 [4Fe-4S] cluster.</text>
</comment>
<dbReference type="CDD" id="cd03431">
    <property type="entry name" value="NUDIX_DNA_Glycosylase_C-MutY"/>
    <property type="match status" value="1"/>
</dbReference>
<dbReference type="GO" id="GO:0035485">
    <property type="term" value="F:adenine/guanine mispair binding"/>
    <property type="evidence" value="ECO:0007669"/>
    <property type="project" value="TreeGrafter"/>
</dbReference>
<dbReference type="InterPro" id="IPR015797">
    <property type="entry name" value="NUDIX_hydrolase-like_dom_sf"/>
</dbReference>
<dbReference type="GO" id="GO:0034039">
    <property type="term" value="F:8-oxo-7,8-dihydroguanine DNA N-glycosylase activity"/>
    <property type="evidence" value="ECO:0007669"/>
    <property type="project" value="TreeGrafter"/>
</dbReference>
<evidence type="ECO:0000256" key="6">
    <source>
        <dbReference type="ARBA" id="ARBA00022485"/>
    </source>
</evidence>
<dbReference type="PANTHER" id="PTHR42944:SF1">
    <property type="entry name" value="ADENINE DNA GLYCOSYLASE"/>
    <property type="match status" value="1"/>
</dbReference>
<dbReference type="GO" id="GO:0000701">
    <property type="term" value="F:purine-specific mismatch base pair DNA N-glycosylase activity"/>
    <property type="evidence" value="ECO:0007669"/>
    <property type="project" value="UniProtKB-EC"/>
</dbReference>
<dbReference type="InterPro" id="IPR044298">
    <property type="entry name" value="MIG/MutY"/>
</dbReference>
<evidence type="ECO:0000256" key="12">
    <source>
        <dbReference type="ARBA" id="ARBA00023204"/>
    </source>
</evidence>
<accession>A0A1G5QT56</accession>
<keyword evidence="17" id="KW-1185">Reference proteome</keyword>
<evidence type="ECO:0000256" key="13">
    <source>
        <dbReference type="ARBA" id="ARBA00023295"/>
    </source>
</evidence>
<comment type="similarity">
    <text evidence="3 14">Belongs to the Nth/MutY family.</text>
</comment>
<dbReference type="GO" id="GO:0006284">
    <property type="term" value="P:base-excision repair"/>
    <property type="evidence" value="ECO:0007669"/>
    <property type="project" value="UniProtKB-UniRule"/>
</dbReference>
<keyword evidence="6" id="KW-0004">4Fe-4S</keyword>
<dbReference type="SMART" id="SM00478">
    <property type="entry name" value="ENDO3c"/>
    <property type="match status" value="1"/>
</dbReference>
<dbReference type="Gene3D" id="3.90.79.10">
    <property type="entry name" value="Nucleoside Triphosphate Pyrophosphohydrolase"/>
    <property type="match status" value="1"/>
</dbReference>
<dbReference type="GO" id="GO:0046872">
    <property type="term" value="F:metal ion binding"/>
    <property type="evidence" value="ECO:0007669"/>
    <property type="project" value="UniProtKB-UniRule"/>
</dbReference>
<organism evidence="16 17">
    <name type="scientific">Thiohalomonas denitrificans</name>
    <dbReference type="NCBI Taxonomy" id="415747"/>
    <lineage>
        <taxon>Bacteria</taxon>
        <taxon>Pseudomonadati</taxon>
        <taxon>Pseudomonadota</taxon>
        <taxon>Gammaproteobacteria</taxon>
        <taxon>Thiohalomonadales</taxon>
        <taxon>Thiohalomonadaceae</taxon>
        <taxon>Thiohalomonas</taxon>
    </lineage>
</organism>
<proteinExistence type="inferred from homology"/>
<dbReference type="PANTHER" id="PTHR42944">
    <property type="entry name" value="ADENINE DNA GLYCOSYLASE"/>
    <property type="match status" value="1"/>
</dbReference>
<gene>
    <name evidence="16" type="ORF">SAMN03097708_02719</name>
</gene>
<dbReference type="CDD" id="cd00056">
    <property type="entry name" value="ENDO3c"/>
    <property type="match status" value="1"/>
</dbReference>
<dbReference type="PROSITE" id="PS01155">
    <property type="entry name" value="ENDONUCLEASE_III_2"/>
    <property type="match status" value="1"/>
</dbReference>
<evidence type="ECO:0000256" key="3">
    <source>
        <dbReference type="ARBA" id="ARBA00008343"/>
    </source>
</evidence>
<dbReference type="Proteomes" id="UP000199648">
    <property type="component" value="Unassembled WGS sequence"/>
</dbReference>
<dbReference type="OrthoDB" id="9802365at2"/>
<comment type="catalytic activity">
    <reaction evidence="1 14">
        <text>Hydrolyzes free adenine bases from 7,8-dihydro-8-oxoguanine:adenine mismatched double-stranded DNA, leaving an apurinic site.</text>
        <dbReference type="EC" id="3.2.2.31"/>
    </reaction>
</comment>
<comment type="function">
    <text evidence="2">Adenine glycosylase active on G-A mispairs. MutY also corrects error-prone DNA synthesis past GO lesions which are due to the oxidatively damaged form of guanine: 7,8-dihydro-8-oxoguanine (8-oxo-dGTP).</text>
</comment>
<evidence type="ECO:0000256" key="11">
    <source>
        <dbReference type="ARBA" id="ARBA00023014"/>
    </source>
</evidence>
<dbReference type="EC" id="3.2.2.31" evidence="4 14"/>
<dbReference type="FunFam" id="1.10.340.30:FF:000002">
    <property type="entry name" value="Adenine DNA glycosylase"/>
    <property type="match status" value="1"/>
</dbReference>
<keyword evidence="12" id="KW-0234">DNA repair</keyword>
<dbReference type="SUPFAM" id="SSF55811">
    <property type="entry name" value="Nudix"/>
    <property type="match status" value="1"/>
</dbReference>